<gene>
    <name evidence="16" type="primary">si:ch211-241b2.5</name>
</gene>
<dbReference type="Pfam" id="PF05729">
    <property type="entry name" value="NACHT"/>
    <property type="match status" value="1"/>
</dbReference>
<dbReference type="InterPro" id="IPR027417">
    <property type="entry name" value="P-loop_NTPase"/>
</dbReference>
<evidence type="ECO:0000313" key="15">
    <source>
        <dbReference type="Proteomes" id="UP000515150"/>
    </source>
</evidence>
<dbReference type="Pfam" id="PF07686">
    <property type="entry name" value="V-set"/>
    <property type="match status" value="1"/>
</dbReference>
<keyword evidence="9" id="KW-0325">Glycoprotein</keyword>
<dbReference type="SMART" id="SM00409">
    <property type="entry name" value="IG"/>
    <property type="match status" value="2"/>
</dbReference>
<feature type="domain" description="Ig-like" evidence="13">
    <location>
        <begin position="15"/>
        <end position="136"/>
    </location>
</feature>
<proteinExistence type="predicted"/>
<accession>A0A6P7NXY4</accession>
<feature type="domain" description="NACHT" evidence="14">
    <location>
        <begin position="355"/>
        <end position="449"/>
    </location>
</feature>
<evidence type="ECO:0000256" key="7">
    <source>
        <dbReference type="ARBA" id="ARBA00023157"/>
    </source>
</evidence>
<name>A0A6P7NXY4_BETSP</name>
<evidence type="ECO:0000256" key="11">
    <source>
        <dbReference type="SAM" id="Phobius"/>
    </source>
</evidence>
<dbReference type="InterPro" id="IPR051713">
    <property type="entry name" value="T-cell_Activation_Regulation"/>
</dbReference>
<evidence type="ECO:0000256" key="4">
    <source>
        <dbReference type="ARBA" id="ARBA00022729"/>
    </source>
</evidence>
<feature type="domain" description="Ig-like" evidence="13">
    <location>
        <begin position="140"/>
        <end position="223"/>
    </location>
</feature>
<dbReference type="InterPro" id="IPR003599">
    <property type="entry name" value="Ig_sub"/>
</dbReference>
<evidence type="ECO:0000256" key="9">
    <source>
        <dbReference type="ARBA" id="ARBA00023180"/>
    </source>
</evidence>
<evidence type="ECO:0000256" key="1">
    <source>
        <dbReference type="ARBA" id="ARBA00004251"/>
    </source>
</evidence>
<dbReference type="OrthoDB" id="8680608at2759"/>
<dbReference type="GO" id="GO:0031295">
    <property type="term" value="P:T cell costimulation"/>
    <property type="evidence" value="ECO:0007669"/>
    <property type="project" value="TreeGrafter"/>
</dbReference>
<keyword evidence="6 11" id="KW-0472">Membrane</keyword>
<evidence type="ECO:0000259" key="14">
    <source>
        <dbReference type="PROSITE" id="PS50837"/>
    </source>
</evidence>
<dbReference type="Gene3D" id="2.60.40.10">
    <property type="entry name" value="Immunoglobulins"/>
    <property type="match status" value="2"/>
</dbReference>
<dbReference type="PANTHER" id="PTHR25466">
    <property type="entry name" value="T-LYMPHOCYTE ACTIVATION ANTIGEN"/>
    <property type="match status" value="1"/>
</dbReference>
<dbReference type="PROSITE" id="PS50835">
    <property type="entry name" value="IG_LIKE"/>
    <property type="match status" value="2"/>
</dbReference>
<dbReference type="GO" id="GO:0006955">
    <property type="term" value="P:immune response"/>
    <property type="evidence" value="ECO:0007669"/>
    <property type="project" value="TreeGrafter"/>
</dbReference>
<dbReference type="SUPFAM" id="SSF52540">
    <property type="entry name" value="P-loop containing nucleoside triphosphate hydrolases"/>
    <property type="match status" value="1"/>
</dbReference>
<dbReference type="GO" id="GO:0009897">
    <property type="term" value="C:external side of plasma membrane"/>
    <property type="evidence" value="ECO:0007669"/>
    <property type="project" value="TreeGrafter"/>
</dbReference>
<sequence length="500" mass="55247">MDWTLLVVFQVLLQPSLSVLFTVEAERTAYNSQFGGDVVMGCRFQPKAAAEDSELRVTWHLISVSPVREVHQYQRGQQPGPGGAGEGPGRARLLAAELRDGWAKLQISSLRINDSGTYQCRVQTKEGADYKTMTLSVTAPYGAVTRSVERAARGDRALLRCQAEGHPRTAVSWRDGRRRALGANTTAVETPQGLFRVSSQIWVNSTEERNYTCGFTADGASATFHIPGDLPAAQKRHDAVIVLLSVGVVLGIVIAALLLYRRRRKGFRTLSKGNLLVEPRVRAGAAAACLQINKENEEERTTFSEDYRKENLRVFLNERYCDFQCAADVEQLHQRLRTEDDRPAELQALIPDAGEAVVLEGPPGSGKTGVAHFLVRSWALGVPRAPPPLLQLRALQLLLYLDCSAAEGDLCQELMARLGLKEHLSTEDELRTMLSRCGETLLLLDGYREGSARFDESLKRLLGERGGCRVLVTTSEDVRLLTEASRTARVLKLHTPIAKY</sequence>
<dbReference type="InterPro" id="IPR007110">
    <property type="entry name" value="Ig-like_dom"/>
</dbReference>
<keyword evidence="15" id="KW-1185">Reference proteome</keyword>
<dbReference type="SUPFAM" id="SSF48726">
    <property type="entry name" value="Immunoglobulin"/>
    <property type="match status" value="2"/>
</dbReference>
<keyword evidence="7" id="KW-1015">Disulfide bond</keyword>
<evidence type="ECO:0000256" key="12">
    <source>
        <dbReference type="SAM" id="SignalP"/>
    </source>
</evidence>
<dbReference type="InParanoid" id="A0A6P7NXY4"/>
<evidence type="ECO:0000256" key="8">
    <source>
        <dbReference type="ARBA" id="ARBA00023170"/>
    </source>
</evidence>
<keyword evidence="3 11" id="KW-0812">Transmembrane</keyword>
<dbReference type="AlphaFoldDB" id="A0A6P7NXY4"/>
<dbReference type="GeneID" id="114866800"/>
<dbReference type="InterPro" id="IPR036179">
    <property type="entry name" value="Ig-like_dom_sf"/>
</dbReference>
<evidence type="ECO:0000256" key="6">
    <source>
        <dbReference type="ARBA" id="ARBA00023136"/>
    </source>
</evidence>
<dbReference type="GO" id="GO:0071222">
    <property type="term" value="P:cellular response to lipopolysaccharide"/>
    <property type="evidence" value="ECO:0007669"/>
    <property type="project" value="TreeGrafter"/>
</dbReference>
<keyword evidence="2" id="KW-1003">Cell membrane</keyword>
<evidence type="ECO:0000256" key="3">
    <source>
        <dbReference type="ARBA" id="ARBA00022692"/>
    </source>
</evidence>
<feature type="signal peptide" evidence="12">
    <location>
        <begin position="1"/>
        <end position="18"/>
    </location>
</feature>
<dbReference type="GO" id="GO:0042130">
    <property type="term" value="P:negative regulation of T cell proliferation"/>
    <property type="evidence" value="ECO:0007669"/>
    <property type="project" value="TreeGrafter"/>
</dbReference>
<keyword evidence="10" id="KW-0393">Immunoglobulin domain</keyword>
<keyword evidence="5 11" id="KW-1133">Transmembrane helix</keyword>
<dbReference type="InterPro" id="IPR013106">
    <property type="entry name" value="Ig_V-set"/>
</dbReference>
<dbReference type="InterPro" id="IPR007111">
    <property type="entry name" value="NACHT_NTPase"/>
</dbReference>
<dbReference type="Proteomes" id="UP000515150">
    <property type="component" value="Chromosome 12"/>
</dbReference>
<dbReference type="PANTHER" id="PTHR25466:SF3">
    <property type="entry name" value="PROGRAMMED CELL DEATH 1 LIGAND 1"/>
    <property type="match status" value="1"/>
</dbReference>
<dbReference type="GO" id="GO:0007166">
    <property type="term" value="P:cell surface receptor signaling pathway"/>
    <property type="evidence" value="ECO:0007669"/>
    <property type="project" value="TreeGrafter"/>
</dbReference>
<dbReference type="GO" id="GO:0042102">
    <property type="term" value="P:positive regulation of T cell proliferation"/>
    <property type="evidence" value="ECO:0007669"/>
    <property type="project" value="TreeGrafter"/>
</dbReference>
<evidence type="ECO:0000313" key="16">
    <source>
        <dbReference type="RefSeq" id="XP_029024817.1"/>
    </source>
</evidence>
<dbReference type="KEGG" id="bspl:114866800"/>
<dbReference type="PROSITE" id="PS50837">
    <property type="entry name" value="NACHT"/>
    <property type="match status" value="1"/>
</dbReference>
<comment type="subcellular location">
    <subcellularLocation>
        <location evidence="1">Cell membrane</location>
        <topology evidence="1">Single-pass type I membrane protein</topology>
    </subcellularLocation>
</comment>
<organism evidence="15 16">
    <name type="scientific">Betta splendens</name>
    <name type="common">Siamese fighting fish</name>
    <dbReference type="NCBI Taxonomy" id="158456"/>
    <lineage>
        <taxon>Eukaryota</taxon>
        <taxon>Metazoa</taxon>
        <taxon>Chordata</taxon>
        <taxon>Craniata</taxon>
        <taxon>Vertebrata</taxon>
        <taxon>Euteleostomi</taxon>
        <taxon>Actinopterygii</taxon>
        <taxon>Neopterygii</taxon>
        <taxon>Teleostei</taxon>
        <taxon>Neoteleostei</taxon>
        <taxon>Acanthomorphata</taxon>
        <taxon>Anabantaria</taxon>
        <taxon>Anabantiformes</taxon>
        <taxon>Anabantoidei</taxon>
        <taxon>Osphronemidae</taxon>
        <taxon>Betta</taxon>
    </lineage>
</organism>
<dbReference type="RefSeq" id="XP_029024817.1">
    <property type="nucleotide sequence ID" value="XM_029168984.3"/>
</dbReference>
<reference evidence="16" key="1">
    <citation type="submission" date="2025-08" db="UniProtKB">
        <authorList>
            <consortium name="RefSeq"/>
        </authorList>
    </citation>
    <scope>IDENTIFICATION</scope>
</reference>
<dbReference type="InterPro" id="IPR013783">
    <property type="entry name" value="Ig-like_fold"/>
</dbReference>
<evidence type="ECO:0000256" key="10">
    <source>
        <dbReference type="ARBA" id="ARBA00023319"/>
    </source>
</evidence>
<keyword evidence="8" id="KW-0675">Receptor</keyword>
<feature type="chain" id="PRO_5028444767" evidence="12">
    <location>
        <begin position="19"/>
        <end position="500"/>
    </location>
</feature>
<keyword evidence="4 12" id="KW-0732">Signal</keyword>
<evidence type="ECO:0000256" key="2">
    <source>
        <dbReference type="ARBA" id="ARBA00022475"/>
    </source>
</evidence>
<dbReference type="Gene3D" id="3.40.50.300">
    <property type="entry name" value="P-loop containing nucleotide triphosphate hydrolases"/>
    <property type="match status" value="1"/>
</dbReference>
<feature type="transmembrane region" description="Helical" evidence="11">
    <location>
        <begin position="239"/>
        <end position="260"/>
    </location>
</feature>
<evidence type="ECO:0000256" key="5">
    <source>
        <dbReference type="ARBA" id="ARBA00022989"/>
    </source>
</evidence>
<protein>
    <submittedName>
        <fullName evidence="16">Programmed cell death 1 ligand 1 isoform X1</fullName>
    </submittedName>
</protein>
<evidence type="ECO:0000259" key="13">
    <source>
        <dbReference type="PROSITE" id="PS50835"/>
    </source>
</evidence>